<sequence>MLVDRIGFAEGDVHSHVENKAREGGLERVLTHLNRVNSN</sequence>
<proteinExistence type="predicted"/>
<reference evidence="1 2" key="1">
    <citation type="journal article" date="2016" name="PLoS ONE">
        <title>Complete Genome Sequence and Comparative Genomics of a Novel Myxobacterium Myxococcus hansupus.</title>
        <authorList>
            <person name="Sharma G."/>
            <person name="Narwani T."/>
            <person name="Subramanian S."/>
        </authorList>
    </citation>
    <scope>NUCLEOTIDE SEQUENCE [LARGE SCALE GENOMIC DNA]</scope>
    <source>
        <strain evidence="2">mixupus</strain>
    </source>
</reference>
<accession>A0A0H4WWF3</accession>
<dbReference type="EMBL" id="CP012109">
    <property type="protein sequence ID" value="AKQ65665.1"/>
    <property type="molecule type" value="Genomic_DNA"/>
</dbReference>
<evidence type="ECO:0000313" key="1">
    <source>
        <dbReference type="EMBL" id="AKQ65665.1"/>
    </source>
</evidence>
<evidence type="ECO:0000313" key="2">
    <source>
        <dbReference type="Proteomes" id="UP000009026"/>
    </source>
</evidence>
<keyword evidence="2" id="KW-1185">Reference proteome</keyword>
<dbReference type="KEGG" id="mym:A176_002577"/>
<gene>
    <name evidence="1" type="ORF">A176_002577</name>
</gene>
<protein>
    <submittedName>
        <fullName evidence="1">Uncharacterized protein</fullName>
    </submittedName>
</protein>
<dbReference type="AlphaFoldDB" id="A0A0H4WWF3"/>
<name>A0A0H4WWF3_9BACT</name>
<organism evidence="1 2">
    <name type="scientific">Pseudomyxococcus hansupus</name>
    <dbReference type="NCBI Taxonomy" id="1297742"/>
    <lineage>
        <taxon>Bacteria</taxon>
        <taxon>Pseudomonadati</taxon>
        <taxon>Myxococcota</taxon>
        <taxon>Myxococcia</taxon>
        <taxon>Myxococcales</taxon>
        <taxon>Cystobacterineae</taxon>
        <taxon>Myxococcaceae</taxon>
        <taxon>Pseudomyxococcus</taxon>
    </lineage>
</organism>
<dbReference type="Proteomes" id="UP000009026">
    <property type="component" value="Chromosome"/>
</dbReference>